<feature type="transmembrane region" description="Helical" evidence="1">
    <location>
        <begin position="15"/>
        <end position="36"/>
    </location>
</feature>
<keyword evidence="1" id="KW-0812">Transmembrane</keyword>
<comment type="caution">
    <text evidence="2">The sequence shown here is derived from an EMBL/GenBank/DDBJ whole genome shotgun (WGS) entry which is preliminary data.</text>
</comment>
<name>A0A1F7H0G0_9BACT</name>
<feature type="transmembrane region" description="Helical" evidence="1">
    <location>
        <begin position="218"/>
        <end position="237"/>
    </location>
</feature>
<feature type="transmembrane region" description="Helical" evidence="1">
    <location>
        <begin position="160"/>
        <end position="183"/>
    </location>
</feature>
<dbReference type="AlphaFoldDB" id="A0A1F7H0G0"/>
<gene>
    <name evidence="2" type="ORF">A3C24_03220</name>
</gene>
<sequence length="301" mass="35342">MLPEVRKFFNIRNPLFQFFLYLAFFVLIAHLDLLLFSKNSSDQLRFTIQLITILITGILLYIVSVLKLNFRHANPLNILISSMIVYILIHPTNPWIFFPLTIFFAWIGKYFIKYKNLPMFNPAGFGIFLTYYVTTFLQKIGVSNDVLLVSWWGADMQQYFLNEIPIFNMMVSLLLLFGFLYFIQKYNKHILVSTFFVTFSIIFLLYNFFFHITFQESIKILSMNMFTSFAFLMLIMIPEPKTSPNLSKHQTVIGILGASVLFFLTWYLPDKSLFTPGLPFLTTLLTMNLFTVVLKEKKLLQ</sequence>
<evidence type="ECO:0000256" key="1">
    <source>
        <dbReference type="SAM" id="Phobius"/>
    </source>
</evidence>
<proteinExistence type="predicted"/>
<organism evidence="2 3">
    <name type="scientific">Candidatus Roizmanbacteria bacterium RIFCSPHIGHO2_02_FULL_37_24</name>
    <dbReference type="NCBI Taxonomy" id="1802037"/>
    <lineage>
        <taxon>Bacteria</taxon>
        <taxon>Candidatus Roizmaniibacteriota</taxon>
    </lineage>
</organism>
<accession>A0A1F7H0G0</accession>
<feature type="transmembrane region" description="Helical" evidence="1">
    <location>
        <begin position="95"/>
        <end position="112"/>
    </location>
</feature>
<evidence type="ECO:0000313" key="3">
    <source>
        <dbReference type="Proteomes" id="UP000177159"/>
    </source>
</evidence>
<protein>
    <submittedName>
        <fullName evidence="2">Uncharacterized protein</fullName>
    </submittedName>
</protein>
<reference evidence="2 3" key="1">
    <citation type="journal article" date="2016" name="Nat. Commun.">
        <title>Thousands of microbial genomes shed light on interconnected biogeochemical processes in an aquifer system.</title>
        <authorList>
            <person name="Anantharaman K."/>
            <person name="Brown C.T."/>
            <person name="Hug L.A."/>
            <person name="Sharon I."/>
            <person name="Castelle C.J."/>
            <person name="Probst A.J."/>
            <person name="Thomas B.C."/>
            <person name="Singh A."/>
            <person name="Wilkins M.J."/>
            <person name="Karaoz U."/>
            <person name="Brodie E.L."/>
            <person name="Williams K.H."/>
            <person name="Hubbard S.S."/>
            <person name="Banfield J.F."/>
        </authorList>
    </citation>
    <scope>NUCLEOTIDE SEQUENCE [LARGE SCALE GENOMIC DNA]</scope>
</reference>
<dbReference type="Proteomes" id="UP000177159">
    <property type="component" value="Unassembled WGS sequence"/>
</dbReference>
<feature type="transmembrane region" description="Helical" evidence="1">
    <location>
        <begin position="190"/>
        <end position="212"/>
    </location>
</feature>
<feature type="transmembrane region" description="Helical" evidence="1">
    <location>
        <begin position="48"/>
        <end position="66"/>
    </location>
</feature>
<keyword evidence="1" id="KW-0472">Membrane</keyword>
<feature type="transmembrane region" description="Helical" evidence="1">
    <location>
        <begin position="249"/>
        <end position="268"/>
    </location>
</feature>
<dbReference type="EMBL" id="MFZM01000006">
    <property type="protein sequence ID" value="OGK24533.1"/>
    <property type="molecule type" value="Genomic_DNA"/>
</dbReference>
<keyword evidence="1" id="KW-1133">Transmembrane helix</keyword>
<feature type="transmembrane region" description="Helical" evidence="1">
    <location>
        <begin position="119"/>
        <end position="140"/>
    </location>
</feature>
<feature type="transmembrane region" description="Helical" evidence="1">
    <location>
        <begin position="274"/>
        <end position="294"/>
    </location>
</feature>
<evidence type="ECO:0000313" key="2">
    <source>
        <dbReference type="EMBL" id="OGK24533.1"/>
    </source>
</evidence>